<proteinExistence type="predicted"/>
<dbReference type="InterPro" id="IPR011990">
    <property type="entry name" value="TPR-like_helical_dom_sf"/>
</dbReference>
<reference evidence="3" key="2">
    <citation type="submission" date="2020-02" db="EMBL/GenBank/DDBJ databases">
        <title>Identification and distribution of gene clusters putatively required for synthesis of sphingolipid metabolism inhibitors in phylogenetically diverse species of the filamentous fungus Fusarium.</title>
        <authorList>
            <person name="Kim H.-S."/>
            <person name="Busman M."/>
            <person name="Brown D.W."/>
            <person name="Divon H."/>
            <person name="Uhlig S."/>
            <person name="Proctor R.H."/>
        </authorList>
    </citation>
    <scope>NUCLEOTIDE SEQUENCE</scope>
    <source>
        <strain evidence="3">NRRL 25174</strain>
    </source>
</reference>
<evidence type="ECO:0000313" key="4">
    <source>
        <dbReference type="Proteomes" id="UP000730481"/>
    </source>
</evidence>
<keyword evidence="4" id="KW-1185">Reference proteome</keyword>
<feature type="region of interest" description="Disordered" evidence="1">
    <location>
        <begin position="159"/>
        <end position="179"/>
    </location>
</feature>
<protein>
    <submittedName>
        <fullName evidence="3">Ankyrin repeat-containing protein</fullName>
    </submittedName>
</protein>
<dbReference type="OrthoDB" id="5308957at2759"/>
<dbReference type="PANTHER" id="PTHR38788">
    <property type="entry name" value="CLR5 DOMAIN-CONTAINING PROTEIN"/>
    <property type="match status" value="1"/>
</dbReference>
<dbReference type="InterPro" id="IPR025676">
    <property type="entry name" value="Clr5_dom"/>
</dbReference>
<dbReference type="AlphaFoldDB" id="A0A9P5DRC7"/>
<evidence type="ECO:0000256" key="1">
    <source>
        <dbReference type="SAM" id="MobiDB-lite"/>
    </source>
</evidence>
<dbReference type="PANTHER" id="PTHR38788:SF3">
    <property type="entry name" value="CLR5 DOMAIN-CONTAINING PROTEIN"/>
    <property type="match status" value="1"/>
</dbReference>
<feature type="domain" description="Clr5" evidence="2">
    <location>
        <begin position="66"/>
        <end position="115"/>
    </location>
</feature>
<comment type="caution">
    <text evidence="3">The sequence shown here is derived from an EMBL/GenBank/DDBJ whole genome shotgun (WGS) entry which is preliminary data.</text>
</comment>
<reference evidence="3" key="1">
    <citation type="journal article" date="2017" name="Mycologia">
        <title>Fusarium algeriense, sp. nov., a novel toxigenic crown rot pathogen of durum wheat from Algeria is nested in the Fusarium burgessii species complex.</title>
        <authorList>
            <person name="Laraba I."/>
            <person name="Keddad A."/>
            <person name="Boureghda H."/>
            <person name="Abdallah N."/>
            <person name="Vaughan M.M."/>
            <person name="Proctor R.H."/>
            <person name="Busman M."/>
            <person name="O'Donnell K."/>
        </authorList>
    </citation>
    <scope>NUCLEOTIDE SEQUENCE</scope>
    <source>
        <strain evidence="3">NRRL 25174</strain>
    </source>
</reference>
<feature type="compositionally biased region" description="Polar residues" evidence="1">
    <location>
        <begin position="165"/>
        <end position="174"/>
    </location>
</feature>
<dbReference type="Pfam" id="PF14420">
    <property type="entry name" value="Clr5"/>
    <property type="match status" value="1"/>
</dbReference>
<organism evidence="3 4">
    <name type="scientific">Fusarium beomiforme</name>
    <dbReference type="NCBI Taxonomy" id="44412"/>
    <lineage>
        <taxon>Eukaryota</taxon>
        <taxon>Fungi</taxon>
        <taxon>Dikarya</taxon>
        <taxon>Ascomycota</taxon>
        <taxon>Pezizomycotina</taxon>
        <taxon>Sordariomycetes</taxon>
        <taxon>Hypocreomycetidae</taxon>
        <taxon>Hypocreales</taxon>
        <taxon>Nectriaceae</taxon>
        <taxon>Fusarium</taxon>
        <taxon>Fusarium burgessii species complex</taxon>
    </lineage>
</organism>
<accession>A0A9P5DRC7</accession>
<sequence>MDSFHWQNYEAQATSQQTLMPQQPVQGEALSWNGMGFGLGAFGNADFLNIADSDSPNDTTRRIGRAEWERHKEVIVAEWPYKTLPALQKYMSKNYAFTASTQQWKKKLREWNLGKNLPQKVARFVGKRAQSRLQDEGKKTKFTLGGHQVPIDKVKRHMQSYAGPSKSSTGSTPDGLSYETYKSPAVPSVQLRTPLLAQSVQPNTSPHPAPIVSPHTASVQHNTGLGLDQVQMAFWNGRDLDDLLSAARNACQLAIKGDYMAAKPIFMDCLDGLEVLLTPTHATFLAVLQQYVSFAVSHRDFDEATARVYKSYNDHKERLGSHDKKVWQCLARLGLLYYSRGFTSQAFHMLVNARQGLLVATSVNPEEAYNCVHDIVKAIISISIKHDDFDEAQRELVGLITQVEALGDAYQDDALRHKHDLVHLYHDNWSRSKRSYGHTPPNRNEVEKLLLDIIHFKSMSSEMTHMQTCCWDKLRSFYETTGQRQKLENLLPKLEDLFSRAGFLGSTHENLLNCKYNMISSLLSLGQYEKAEWWLLRIRDDTEN</sequence>
<dbReference type="Gene3D" id="1.25.40.10">
    <property type="entry name" value="Tetratricopeptide repeat domain"/>
    <property type="match status" value="1"/>
</dbReference>
<gene>
    <name evidence="3" type="ORF">FBEOM_11853</name>
</gene>
<name>A0A9P5DRC7_9HYPO</name>
<dbReference type="Proteomes" id="UP000730481">
    <property type="component" value="Unassembled WGS sequence"/>
</dbReference>
<evidence type="ECO:0000259" key="2">
    <source>
        <dbReference type="Pfam" id="PF14420"/>
    </source>
</evidence>
<evidence type="ECO:0000313" key="3">
    <source>
        <dbReference type="EMBL" id="KAF4334316.1"/>
    </source>
</evidence>
<dbReference type="EMBL" id="PVQB02000702">
    <property type="protein sequence ID" value="KAF4334316.1"/>
    <property type="molecule type" value="Genomic_DNA"/>
</dbReference>